<keyword evidence="1" id="KW-0812">Transmembrane</keyword>
<dbReference type="InterPro" id="IPR047928">
    <property type="entry name" value="Perm_prefix_1"/>
</dbReference>
<reference evidence="2 3" key="1">
    <citation type="submission" date="2019-02" db="EMBL/GenBank/DDBJ databases">
        <title>Genomic data mining of an Antarctic deep-sea actinobacterium, Janibacterlimosus P3-3-X1.</title>
        <authorList>
            <person name="Liao L."/>
            <person name="Chen B."/>
        </authorList>
    </citation>
    <scope>NUCLEOTIDE SEQUENCE [LARGE SCALE GENOMIC DNA]</scope>
    <source>
        <strain evidence="2 3">P3-3-X1</strain>
    </source>
</reference>
<feature type="transmembrane region" description="Helical" evidence="1">
    <location>
        <begin position="117"/>
        <end position="146"/>
    </location>
</feature>
<evidence type="ECO:0000313" key="2">
    <source>
        <dbReference type="EMBL" id="QBF44986.1"/>
    </source>
</evidence>
<keyword evidence="3" id="KW-1185">Reference proteome</keyword>
<dbReference type="EMBL" id="CP036164">
    <property type="protein sequence ID" value="QBF44986.1"/>
    <property type="molecule type" value="Genomic_DNA"/>
</dbReference>
<gene>
    <name evidence="2" type="ORF">EXU32_01080</name>
</gene>
<keyword evidence="1" id="KW-1133">Transmembrane helix</keyword>
<accession>A0A4P6MQJ5</accession>
<protein>
    <submittedName>
        <fullName evidence="2">Uncharacterized protein</fullName>
    </submittedName>
</protein>
<feature type="transmembrane region" description="Helical" evidence="1">
    <location>
        <begin position="246"/>
        <end position="267"/>
    </location>
</feature>
<dbReference type="RefSeq" id="WP_130628232.1">
    <property type="nucleotide sequence ID" value="NZ_CP036164.1"/>
</dbReference>
<sequence length="324" mass="34220">MTASTSLTDRYVWTVTRQLPPESGPDVAQELRGSIEETVEGRIAAGEEPATAERETILGLGDPDVLAREYGGRPNHLIGPAYFPAWVRLVKLLLVVIVPLAVVGNVIARSFGSDADFGAVIGGAAALAFQTAVHLVFWTALIFALVERSAGPLGRDRLVADWNPDELADPADRARRASLGEMVFEVVWTVVVIAVAIWQWRGVGEGAVQVLDPDLAVGWQVLIIGLLALDVVVTVAAWARGGWSVALASISLVSAVTSGAALVWLLLGEQLLTDVPTEAAAALGVGADWTLSLPAVAVGIVLVCGWEAVTAVRRMRDAKRSDAQ</sequence>
<dbReference type="Proteomes" id="UP000290408">
    <property type="component" value="Chromosome"/>
</dbReference>
<proteinExistence type="predicted"/>
<feature type="transmembrane region" description="Helical" evidence="1">
    <location>
        <begin position="220"/>
        <end position="239"/>
    </location>
</feature>
<dbReference type="STRING" id="1216970.GCA_001570985_01272"/>
<feature type="transmembrane region" description="Helical" evidence="1">
    <location>
        <begin position="182"/>
        <end position="200"/>
    </location>
</feature>
<dbReference type="KEGG" id="jli:EXU32_01080"/>
<keyword evidence="1" id="KW-0472">Membrane</keyword>
<name>A0A4P6MQJ5_9MICO</name>
<dbReference type="AlphaFoldDB" id="A0A4P6MQJ5"/>
<dbReference type="OrthoDB" id="3171769at2"/>
<feature type="transmembrane region" description="Helical" evidence="1">
    <location>
        <begin position="291"/>
        <end position="312"/>
    </location>
</feature>
<evidence type="ECO:0000256" key="1">
    <source>
        <dbReference type="SAM" id="Phobius"/>
    </source>
</evidence>
<feature type="transmembrane region" description="Helical" evidence="1">
    <location>
        <begin position="92"/>
        <end position="111"/>
    </location>
</feature>
<evidence type="ECO:0000313" key="3">
    <source>
        <dbReference type="Proteomes" id="UP000290408"/>
    </source>
</evidence>
<dbReference type="NCBIfam" id="NF038403">
    <property type="entry name" value="perm_prefix_1"/>
    <property type="match status" value="1"/>
</dbReference>
<organism evidence="2 3">
    <name type="scientific">Janibacter limosus</name>
    <dbReference type="NCBI Taxonomy" id="53458"/>
    <lineage>
        <taxon>Bacteria</taxon>
        <taxon>Bacillati</taxon>
        <taxon>Actinomycetota</taxon>
        <taxon>Actinomycetes</taxon>
        <taxon>Micrococcales</taxon>
        <taxon>Intrasporangiaceae</taxon>
        <taxon>Janibacter</taxon>
    </lineage>
</organism>